<proteinExistence type="predicted"/>
<dbReference type="STRING" id="41688.A0A2N3N0P3"/>
<sequence>MSSATFSGSYKLFEPEVHVERPFIVGVDERLDSPETATLKYEEAIARANGGDVRGATPPGLISMATYAKAQPTAVHGMLGAGAKEFQLSQKTRSGWLTRMTLGFDATRGFQDSPYSHPYSTQTYPSQAAQTASQLSQDSFDSTAAAVGAVDQYVSVLAVLSCQPAAGSCNTKVQIRVSMSTTVTFFSVFFGSQKVQAQIDGQVPDGSEIVYTLSCLVPQHMSTECHTPNVPMSLVIEGPTGEEISRADLGQFMYRDVQVGSAGGRQDDITRKLSKSPGQVQTESPPKSPIQLRHDSTATTNTYDYPGISQQPTQSPYATAFPQPGNNAMISTYRASTTFTDQYSRVPPPALRTPTGGWPAYSTHLDTNRSPAIHHTAMTRPSLMPLSQGSMPQLIRTSTLQAGAHGNGQGYNPYALYPNKAVLEIHGKLDSMADGWTAEEWANRRRVVLFKKSQNGSTLSTTFRPVGPNEKPANSTCISCIWWEEKGEHFVTSVDTIYLLEQLVAAPSRFTVEEKNRIRRNLEGFRPLTVSKTKPDSEEFFKVIMGFPHPKPRNIEKDVKVFRWKLLEPALKKIISKYSASPSSMVPSTHMLTPAPYHPLPTPPLSSGAGGAEASSAYTIQAPSHHDTLASPRSLSGSSSTWGQYTSTHAPLQTVAGTRTLSPTARTTSPQSSLRLSSLPSVSSYDTRAMTAGAYATNLHSSVGHAHAAAVGTTSRWDGTPSTYAESYPSLSTQHGQAHHQIYSNSHYDGTQRS</sequence>
<feature type="compositionally biased region" description="Polar residues" evidence="1">
    <location>
        <begin position="657"/>
        <end position="668"/>
    </location>
</feature>
<feature type="region of interest" description="Disordered" evidence="1">
    <location>
        <begin position="260"/>
        <end position="293"/>
    </location>
</feature>
<feature type="compositionally biased region" description="Low complexity" evidence="1">
    <location>
        <begin position="669"/>
        <end position="678"/>
    </location>
</feature>
<accession>A0A2N3N0P3</accession>
<dbReference type="InParanoid" id="A0A2N3N0P3"/>
<gene>
    <name evidence="3" type="ORF">jhhlp_007829</name>
</gene>
<dbReference type="Proteomes" id="UP000233524">
    <property type="component" value="Unassembled WGS sequence"/>
</dbReference>
<dbReference type="Pfam" id="PF23305">
    <property type="entry name" value="DUF7082"/>
    <property type="match status" value="1"/>
</dbReference>
<evidence type="ECO:0000259" key="2">
    <source>
        <dbReference type="Pfam" id="PF23305"/>
    </source>
</evidence>
<feature type="domain" description="DUF7082" evidence="2">
    <location>
        <begin position="420"/>
        <end position="575"/>
    </location>
</feature>
<dbReference type="PANTHER" id="PTHR39463:SF1">
    <property type="entry name" value="MEDUSA"/>
    <property type="match status" value="1"/>
</dbReference>
<dbReference type="OrthoDB" id="1751210at2759"/>
<dbReference type="InterPro" id="IPR055509">
    <property type="entry name" value="DUF7082"/>
</dbReference>
<dbReference type="PANTHER" id="PTHR39463">
    <property type="entry name" value="MEDUSA"/>
    <property type="match status" value="1"/>
</dbReference>
<evidence type="ECO:0000313" key="4">
    <source>
        <dbReference type="Proteomes" id="UP000233524"/>
    </source>
</evidence>
<dbReference type="VEuPathDB" id="FungiDB:jhhlp_007829"/>
<reference evidence="3 4" key="1">
    <citation type="journal article" date="2017" name="G3 (Bethesda)">
        <title>First Draft Genome Sequence of the Pathogenic Fungus Lomentospora prolificans (Formerly Scedosporium prolificans).</title>
        <authorList>
            <person name="Luo R."/>
            <person name="Zimin A."/>
            <person name="Workman R."/>
            <person name="Fan Y."/>
            <person name="Pertea G."/>
            <person name="Grossman N."/>
            <person name="Wear M.P."/>
            <person name="Jia B."/>
            <person name="Miller H."/>
            <person name="Casadevall A."/>
            <person name="Timp W."/>
            <person name="Zhang S.X."/>
            <person name="Salzberg S.L."/>
        </authorList>
    </citation>
    <scope>NUCLEOTIDE SEQUENCE [LARGE SCALE GENOMIC DNA]</scope>
    <source>
        <strain evidence="3 4">JHH-5317</strain>
    </source>
</reference>
<dbReference type="GO" id="GO:0005634">
    <property type="term" value="C:nucleus"/>
    <property type="evidence" value="ECO:0007669"/>
    <property type="project" value="TreeGrafter"/>
</dbReference>
<name>A0A2N3N0P3_9PEZI</name>
<organism evidence="3 4">
    <name type="scientific">Lomentospora prolificans</name>
    <dbReference type="NCBI Taxonomy" id="41688"/>
    <lineage>
        <taxon>Eukaryota</taxon>
        <taxon>Fungi</taxon>
        <taxon>Dikarya</taxon>
        <taxon>Ascomycota</taxon>
        <taxon>Pezizomycotina</taxon>
        <taxon>Sordariomycetes</taxon>
        <taxon>Hypocreomycetidae</taxon>
        <taxon>Microascales</taxon>
        <taxon>Microascaceae</taxon>
        <taxon>Lomentospora</taxon>
    </lineage>
</organism>
<feature type="compositionally biased region" description="Polar residues" evidence="1">
    <location>
        <begin position="276"/>
        <end position="285"/>
    </location>
</feature>
<evidence type="ECO:0000256" key="1">
    <source>
        <dbReference type="SAM" id="MobiDB-lite"/>
    </source>
</evidence>
<dbReference type="AlphaFoldDB" id="A0A2N3N0P3"/>
<protein>
    <recommendedName>
        <fullName evidence="2">DUF7082 domain-containing protein</fullName>
    </recommendedName>
</protein>
<keyword evidence="4" id="KW-1185">Reference proteome</keyword>
<feature type="region of interest" description="Disordered" evidence="1">
    <location>
        <begin position="657"/>
        <end position="678"/>
    </location>
</feature>
<dbReference type="EMBL" id="NLAX01001139">
    <property type="protein sequence ID" value="PKS05996.1"/>
    <property type="molecule type" value="Genomic_DNA"/>
</dbReference>
<comment type="caution">
    <text evidence="3">The sequence shown here is derived from an EMBL/GenBank/DDBJ whole genome shotgun (WGS) entry which is preliminary data.</text>
</comment>
<evidence type="ECO:0000313" key="3">
    <source>
        <dbReference type="EMBL" id="PKS05996.1"/>
    </source>
</evidence>